<keyword evidence="6" id="KW-0560">Oxidoreductase</keyword>
<dbReference type="InterPro" id="IPR005117">
    <property type="entry name" value="NiRdtase/SiRdtase_haem-b_fer"/>
</dbReference>
<gene>
    <name evidence="13" type="ORF">NDK43_12060</name>
</gene>
<dbReference type="Pfam" id="PF04324">
    <property type="entry name" value="Fer2_BFD"/>
    <property type="match status" value="1"/>
</dbReference>
<comment type="caution">
    <text evidence="13">The sequence shown here is derived from an EMBL/GenBank/DDBJ whole genome shotgun (WGS) entry which is preliminary data.</text>
</comment>
<dbReference type="PANTHER" id="PTHR43809:SF1">
    <property type="entry name" value="NITRITE REDUCTASE (NADH) LARGE SUBUNIT"/>
    <property type="match status" value="1"/>
</dbReference>
<dbReference type="Gene3D" id="3.90.480.10">
    <property type="entry name" value="Sulfite Reductase Hemoprotein,Domain 2"/>
    <property type="match status" value="1"/>
</dbReference>
<keyword evidence="14" id="KW-1185">Reference proteome</keyword>
<dbReference type="SUPFAM" id="SSF55124">
    <property type="entry name" value="Nitrite/Sulfite reductase N-terminal domain-like"/>
    <property type="match status" value="1"/>
</dbReference>
<accession>A0ABT0WD66</accession>
<comment type="cofactor">
    <cofactor evidence="1">
        <name>FAD</name>
        <dbReference type="ChEBI" id="CHEBI:57692"/>
    </cofactor>
</comment>
<feature type="domain" description="Nitrite/sulphite reductase 4Fe-4S" evidence="10">
    <location>
        <begin position="166"/>
        <end position="307"/>
    </location>
</feature>
<evidence type="ECO:0000259" key="10">
    <source>
        <dbReference type="Pfam" id="PF01077"/>
    </source>
</evidence>
<dbReference type="EMBL" id="JAMQCR010000001">
    <property type="protein sequence ID" value="MCM2532987.1"/>
    <property type="molecule type" value="Genomic_DNA"/>
</dbReference>
<evidence type="ECO:0000256" key="7">
    <source>
        <dbReference type="ARBA" id="ARBA00023004"/>
    </source>
</evidence>
<dbReference type="SUPFAM" id="SSF56014">
    <property type="entry name" value="Nitrite and sulphite reductase 4Fe-4S domain-like"/>
    <property type="match status" value="1"/>
</dbReference>
<dbReference type="InterPro" id="IPR052034">
    <property type="entry name" value="NasD-like"/>
</dbReference>
<feature type="domain" description="Nitrite/Sulfite reductase ferredoxin-like" evidence="11">
    <location>
        <begin position="96"/>
        <end position="158"/>
    </location>
</feature>
<dbReference type="InterPro" id="IPR006067">
    <property type="entry name" value="NO2/SO3_Rdtase_4Fe4S_dom"/>
</dbReference>
<evidence type="ECO:0000256" key="2">
    <source>
        <dbReference type="ARBA" id="ARBA00022617"/>
    </source>
</evidence>
<keyword evidence="4" id="KW-0479">Metal-binding</keyword>
<evidence type="ECO:0000259" key="11">
    <source>
        <dbReference type="Pfam" id="PF03460"/>
    </source>
</evidence>
<evidence type="ECO:0000313" key="14">
    <source>
        <dbReference type="Proteomes" id="UP001523262"/>
    </source>
</evidence>
<organism evidence="13 14">
    <name type="scientific">Neobacillus pocheonensis</name>
    <dbReference type="NCBI Taxonomy" id="363869"/>
    <lineage>
        <taxon>Bacteria</taxon>
        <taxon>Bacillati</taxon>
        <taxon>Bacillota</taxon>
        <taxon>Bacilli</taxon>
        <taxon>Bacillales</taxon>
        <taxon>Bacillaceae</taxon>
        <taxon>Neobacillus</taxon>
    </lineage>
</organism>
<evidence type="ECO:0000256" key="1">
    <source>
        <dbReference type="ARBA" id="ARBA00001974"/>
    </source>
</evidence>
<protein>
    <submittedName>
        <fullName evidence="13">(2Fe-2S)-binding protein</fullName>
    </submittedName>
</protein>
<evidence type="ECO:0000256" key="4">
    <source>
        <dbReference type="ARBA" id="ARBA00022723"/>
    </source>
</evidence>
<evidence type="ECO:0000256" key="6">
    <source>
        <dbReference type="ARBA" id="ARBA00023002"/>
    </source>
</evidence>
<proteinExistence type="predicted"/>
<dbReference type="InterPro" id="IPR036136">
    <property type="entry name" value="Nit/Sulf_reduc_fer-like_dom_sf"/>
</dbReference>
<dbReference type="CDD" id="cd19944">
    <property type="entry name" value="NirB_Fer2_BFD-like_2"/>
    <property type="match status" value="1"/>
</dbReference>
<sequence>MSELLSYIHSDEFDEVMEQKSMCSCTSLTEDEVVHEMQLRGLTTTQEVMEILNWQSNQGCSTCHPAINYYLGMIYPEYESKQETLFVSERLNATVQNNGTYTVIPQMYGGKTTAEQLRKIADAAEKYGISDVAVTSEQRIHLMGVKKEDLSGVWADLNMPLSSTYGNMVQNVKTCIGEHICQCDKQPSIRLAVHLEKRLEFLTTPYRVKMGVSACMHNGAGSTTKDIGVIRIDRGWEVYVGGSSGRNVRAGELLCVAPTNEEAIEIIGSFIQYYRETANYLERTWQWVERVGLVHLREVLFDQELRQQLLERLEEDVSLRKNFLVKNHS</sequence>
<name>A0ABT0WD66_9BACI</name>
<keyword evidence="7" id="KW-0408">Iron</keyword>
<keyword evidence="8" id="KW-0411">Iron-sulfur</keyword>
<evidence type="ECO:0000313" key="13">
    <source>
        <dbReference type="EMBL" id="MCM2532987.1"/>
    </source>
</evidence>
<evidence type="ECO:0000256" key="3">
    <source>
        <dbReference type="ARBA" id="ARBA00022630"/>
    </source>
</evidence>
<evidence type="ECO:0000256" key="9">
    <source>
        <dbReference type="ARBA" id="ARBA00023063"/>
    </source>
</evidence>
<dbReference type="InterPro" id="IPR007419">
    <property type="entry name" value="BFD-like_2Fe2S-bd_dom"/>
</dbReference>
<dbReference type="Pfam" id="PF03460">
    <property type="entry name" value="NIR_SIR_ferr"/>
    <property type="match status" value="1"/>
</dbReference>
<dbReference type="Gene3D" id="3.30.413.10">
    <property type="entry name" value="Sulfite Reductase Hemoprotein, domain 1"/>
    <property type="match status" value="1"/>
</dbReference>
<keyword evidence="2" id="KW-0349">Heme</keyword>
<reference evidence="13 14" key="1">
    <citation type="submission" date="2022-06" db="EMBL/GenBank/DDBJ databases">
        <authorList>
            <person name="Jeon C.O."/>
        </authorList>
    </citation>
    <scope>NUCLEOTIDE SEQUENCE [LARGE SCALE GENOMIC DNA]</scope>
    <source>
        <strain evidence="13 14">KCTC 13943</strain>
    </source>
</reference>
<keyword evidence="9" id="KW-0534">Nitrate assimilation</keyword>
<evidence type="ECO:0000256" key="5">
    <source>
        <dbReference type="ARBA" id="ARBA00022827"/>
    </source>
</evidence>
<feature type="domain" description="BFD-like [2Fe-2S]-binding" evidence="12">
    <location>
        <begin position="22"/>
        <end position="71"/>
    </location>
</feature>
<evidence type="ECO:0000259" key="12">
    <source>
        <dbReference type="Pfam" id="PF04324"/>
    </source>
</evidence>
<dbReference type="PANTHER" id="PTHR43809">
    <property type="entry name" value="NITRITE REDUCTASE (NADH) LARGE SUBUNIT"/>
    <property type="match status" value="1"/>
</dbReference>
<evidence type="ECO:0000256" key="8">
    <source>
        <dbReference type="ARBA" id="ARBA00023014"/>
    </source>
</evidence>
<dbReference type="Proteomes" id="UP001523262">
    <property type="component" value="Unassembled WGS sequence"/>
</dbReference>
<dbReference type="Pfam" id="PF01077">
    <property type="entry name" value="NIR_SIR"/>
    <property type="match status" value="1"/>
</dbReference>
<keyword evidence="5" id="KW-0274">FAD</keyword>
<keyword evidence="3" id="KW-0285">Flavoprotein</keyword>
<dbReference type="InterPro" id="IPR045854">
    <property type="entry name" value="NO2/SO3_Rdtase_4Fe4S_sf"/>
</dbReference>